<organism evidence="1 2">
    <name type="scientific">Bacteroides caccae</name>
    <dbReference type="NCBI Taxonomy" id="47678"/>
    <lineage>
        <taxon>Bacteria</taxon>
        <taxon>Pseudomonadati</taxon>
        <taxon>Bacteroidota</taxon>
        <taxon>Bacteroidia</taxon>
        <taxon>Bacteroidales</taxon>
        <taxon>Bacteroidaceae</taxon>
        <taxon>Bacteroides</taxon>
    </lineage>
</organism>
<proteinExistence type="predicted"/>
<reference evidence="1 2" key="1">
    <citation type="submission" date="2015-09" db="EMBL/GenBank/DDBJ databases">
        <authorList>
            <consortium name="Pathogen Informatics"/>
        </authorList>
    </citation>
    <scope>NUCLEOTIDE SEQUENCE [LARGE SCALE GENOMIC DNA]</scope>
    <source>
        <strain evidence="1 2">2789STDY5834880</strain>
    </source>
</reference>
<dbReference type="EMBL" id="CZAI01000001">
    <property type="protein sequence ID" value="CUO57512.1"/>
    <property type="molecule type" value="Genomic_DNA"/>
</dbReference>
<sequence length="96" mass="10261">MKKLSKIKLSDIKFMDAQEMKMILGGQYADDLCRVTAGSGGIVEVDQGTGILNDNVKCGGRCLTETVTGNTPKQTCQKDIAWSGDHSSAVVSCMCK</sequence>
<evidence type="ECO:0000313" key="1">
    <source>
        <dbReference type="EMBL" id="CUO57512.1"/>
    </source>
</evidence>
<dbReference type="STRING" id="47678.ERS852494_00225"/>
<dbReference type="NCBIfam" id="TIGR04149">
    <property type="entry name" value="GG_sam_targ_CFB"/>
    <property type="match status" value="1"/>
</dbReference>
<gene>
    <name evidence="1" type="ORF">ERS852494_00225</name>
</gene>
<dbReference type="RefSeq" id="WP_082431360.1">
    <property type="nucleotide sequence ID" value="NZ_CZAI01000001.1"/>
</dbReference>
<name>A0A174G4P2_9BACE</name>
<protein>
    <submittedName>
        <fullName evidence="1">Natural product, GG-Bacteroidales family</fullName>
    </submittedName>
</protein>
<accession>A0A174G4P2</accession>
<dbReference type="AlphaFoldDB" id="A0A174G4P2"/>
<dbReference type="InterPro" id="IPR026408">
    <property type="entry name" value="GG_sam_targ_CFB"/>
</dbReference>
<evidence type="ECO:0000313" key="2">
    <source>
        <dbReference type="Proteomes" id="UP000095657"/>
    </source>
</evidence>
<dbReference type="Proteomes" id="UP000095657">
    <property type="component" value="Unassembled WGS sequence"/>
</dbReference>